<dbReference type="RefSeq" id="WP_044500549.1">
    <property type="nucleotide sequence ID" value="NZ_LK391969.1"/>
</dbReference>
<keyword evidence="2 4" id="KW-0808">Transferase</keyword>
<proteinExistence type="predicted"/>
<dbReference type="PANTHER" id="PTHR30420:SF1">
    <property type="entry name" value="ARGININE N-SUCCINYLTRANSFERASE"/>
    <property type="match status" value="1"/>
</dbReference>
<dbReference type="GO" id="GO:0008791">
    <property type="term" value="F:arginine N-succinyltransferase activity"/>
    <property type="evidence" value="ECO:0007669"/>
    <property type="project" value="InterPro"/>
</dbReference>
<accession>A0A078MN44</accession>
<evidence type="ECO:0000256" key="2">
    <source>
        <dbReference type="ARBA" id="ARBA00022679"/>
    </source>
</evidence>
<dbReference type="Gene3D" id="2.40.40.20">
    <property type="match status" value="1"/>
</dbReference>
<keyword evidence="1" id="KW-0056">Arginine metabolism</keyword>
<sequence length="340" mass="37118">MLIQRLCTLADLPEIQRLAIDSPVGITSLPADSEQLSAIIEGSEAATDETVTFTGEERYFFVLEDPKSGRLAGCSSIMSAAGFSQPFHTFRNDIFMHASRELGLQNRMHVLSLCHDLTGHSLLTGFYLDTPWKGLYPALKLNACGRLLFMASHPQRFAESTAVEISGVCDEEGNSPFWDGLCRHFFDVDYREAERLGSSHGRSLLAELMPGYPIYVPMLPDATQEVIGQVRPASQLVYDILMAEGFETDNYVDIFDGGPVVQAKTAELISVRCSEVATVHIGEPGAATGTWLVANEKVRDFRACLAPLAWHPGEPLVLDTALAGLLKVVEGDTLRLIGGD</sequence>
<name>A0A078MN44_9PSED</name>
<evidence type="ECO:0000256" key="3">
    <source>
        <dbReference type="ARBA" id="ARBA00023315"/>
    </source>
</evidence>
<protein>
    <submittedName>
        <fullName evidence="4">Arginine/ornithine succinyltransferase AI subunit</fullName>
    </submittedName>
</protein>
<dbReference type="EMBL" id="LK391969">
    <property type="protein sequence ID" value="CEF27646.1"/>
    <property type="molecule type" value="Genomic_DNA"/>
</dbReference>
<evidence type="ECO:0000313" key="4">
    <source>
        <dbReference type="EMBL" id="CEA06221.1"/>
    </source>
</evidence>
<dbReference type="SUPFAM" id="SSF55729">
    <property type="entry name" value="Acyl-CoA N-acyltransferases (Nat)"/>
    <property type="match status" value="1"/>
</dbReference>
<dbReference type="OrthoDB" id="21121at2"/>
<organism evidence="4">
    <name type="scientific">Pseudomonas saudimassiliensis</name>
    <dbReference type="NCBI Taxonomy" id="1461581"/>
    <lineage>
        <taxon>Bacteria</taxon>
        <taxon>Pseudomonadati</taxon>
        <taxon>Pseudomonadota</taxon>
        <taxon>Gammaproteobacteria</taxon>
        <taxon>Pseudomonadales</taxon>
        <taxon>Pseudomonadaceae</taxon>
        <taxon>Pseudomonas</taxon>
    </lineage>
</organism>
<evidence type="ECO:0000256" key="1">
    <source>
        <dbReference type="ARBA" id="ARBA00022503"/>
    </source>
</evidence>
<dbReference type="InterPro" id="IPR016181">
    <property type="entry name" value="Acyl_CoA_acyltransferase"/>
</dbReference>
<dbReference type="PATRIC" id="fig|1461581.3.peg.2563"/>
<dbReference type="GO" id="GO:0006527">
    <property type="term" value="P:L-arginine catabolic process"/>
    <property type="evidence" value="ECO:0007669"/>
    <property type="project" value="InterPro"/>
</dbReference>
<dbReference type="Pfam" id="PF04958">
    <property type="entry name" value="AstA"/>
    <property type="match status" value="1"/>
</dbReference>
<dbReference type="AlphaFoldDB" id="A0A078MN44"/>
<dbReference type="NCBIfam" id="TIGR03243">
    <property type="entry name" value="arg_catab_AOST"/>
    <property type="match status" value="1"/>
</dbReference>
<keyword evidence="3" id="KW-0012">Acyltransferase</keyword>
<gene>
    <name evidence="4" type="primary">aruF</name>
    <name evidence="4" type="ORF">BN1049_02600</name>
</gene>
<reference evidence="4" key="1">
    <citation type="submission" date="2014-07" db="EMBL/GenBank/DDBJ databases">
        <authorList>
            <person name="Urmite Genomes Urmite Genomes"/>
        </authorList>
    </citation>
    <scope>NUCLEOTIDE SEQUENCE</scope>
    <source>
        <strain evidence="4">12M76_air</strain>
    </source>
</reference>
<dbReference type="InterPro" id="IPR007041">
    <property type="entry name" value="Arg_succinylTrfase_AstA/AruG"/>
</dbReference>
<dbReference type="PANTHER" id="PTHR30420">
    <property type="entry name" value="N-SUCCINYLARGININE DIHYDROLASE"/>
    <property type="match status" value="1"/>
</dbReference>
<dbReference type="EMBL" id="LM997413">
    <property type="protein sequence ID" value="CEA06221.1"/>
    <property type="molecule type" value="Genomic_DNA"/>
</dbReference>